<organism evidence="3 4">
    <name type="scientific">Mesorhizobium prunaredense</name>
    <dbReference type="NCBI Taxonomy" id="1631249"/>
    <lineage>
        <taxon>Bacteria</taxon>
        <taxon>Pseudomonadati</taxon>
        <taxon>Pseudomonadota</taxon>
        <taxon>Alphaproteobacteria</taxon>
        <taxon>Hyphomicrobiales</taxon>
        <taxon>Phyllobacteriaceae</taxon>
        <taxon>Mesorhizobium</taxon>
    </lineage>
</organism>
<evidence type="ECO:0000256" key="2">
    <source>
        <dbReference type="SAM" id="SignalP"/>
    </source>
</evidence>
<dbReference type="EMBL" id="FTPD01000006">
    <property type="protein sequence ID" value="SIT53863.1"/>
    <property type="molecule type" value="Genomic_DNA"/>
</dbReference>
<feature type="chain" id="PRO_5012842476" evidence="2">
    <location>
        <begin position="30"/>
        <end position="652"/>
    </location>
</feature>
<keyword evidence="2" id="KW-0732">Signal</keyword>
<gene>
    <name evidence="3" type="ORF">BQ8794_140008</name>
</gene>
<name>A0A1R3V1S3_9HYPH</name>
<sequence>MSSAKHVLRNTAATVALIAAALATTPAFAKQANIKSMSFNTESANTTIHVGSSDKQKWDTLKSGNVQFWGHMKLNTRWPGYVQDVGVALGVCGPGQCGAFPPIWSTSPVSRHYDHQENFSFDPSKIPLSSNTGIAVVPYGDQIIARCNQHLQPDGPTKSYSFTHSFHASFSALTDTALDMDNAVSEAQDGSWPHPLYDSHYAEHGSFDVQIVCDPVVKPPVQDVANDFGEFDVDDVKLFLTTYQSNQTGSTPGTVCPSLKVTSRAQANQAGPVSMRIWRRKNDGPITSEVQQAWASYDATKNGYFATYEKWEDVGATAYFQYKTEIIGNGPFEPFDGWKDITVHCTGAGGGGFTDAPQDNPDNPPAHSDWQGEVTVSDSAGFKKLCPRKGQVAFEVEREAPGAFHYRISCSNGAFFTGTTAAFDDGGVFRASAAHELSIVRTRSIQCTLQEIKQNGSIATVDNSSEDFTCIKRNFDPNADGLAVDTPSNPGKPQLPPVVIDAGRTCVPSQRPIRGKCVDRPLVAACRSTEKRVNGKCIGVSIHCLPGYHQVGLKCVRNAVIADRCKRNEQRIDGRCVRKPSIIIDCKRGYHLVGKACVKNPLIITACPATEKLLRGHCVPKQPVKKLNLQKVKQGSGKVLLPRPARPLHPVN</sequence>
<evidence type="ECO:0000313" key="3">
    <source>
        <dbReference type="EMBL" id="SIT53863.1"/>
    </source>
</evidence>
<dbReference type="Proteomes" id="UP000188388">
    <property type="component" value="Unassembled WGS sequence"/>
</dbReference>
<dbReference type="RefSeq" id="WP_077374358.1">
    <property type="nucleotide sequence ID" value="NZ_FTPD01000006.1"/>
</dbReference>
<protein>
    <submittedName>
        <fullName evidence="3">Uncharacterized protein</fullName>
    </submittedName>
</protein>
<evidence type="ECO:0000313" key="4">
    <source>
        <dbReference type="Proteomes" id="UP000188388"/>
    </source>
</evidence>
<dbReference type="STRING" id="1631249.BQ8794_140008"/>
<dbReference type="AlphaFoldDB" id="A0A1R3V1S3"/>
<keyword evidence="4" id="KW-1185">Reference proteome</keyword>
<evidence type="ECO:0000256" key="1">
    <source>
        <dbReference type="SAM" id="MobiDB-lite"/>
    </source>
</evidence>
<accession>A0A1R3V1S3</accession>
<proteinExistence type="predicted"/>
<reference evidence="4" key="1">
    <citation type="submission" date="2017-01" db="EMBL/GenBank/DDBJ databases">
        <authorList>
            <person name="Brunel B."/>
        </authorList>
    </citation>
    <scope>NUCLEOTIDE SEQUENCE [LARGE SCALE GENOMIC DNA]</scope>
</reference>
<feature type="signal peptide" evidence="2">
    <location>
        <begin position="1"/>
        <end position="29"/>
    </location>
</feature>
<feature type="region of interest" description="Disordered" evidence="1">
    <location>
        <begin position="349"/>
        <end position="369"/>
    </location>
</feature>